<keyword evidence="2" id="KW-1185">Reference proteome</keyword>
<dbReference type="EMBL" id="JAANIU010005856">
    <property type="protein sequence ID" value="KAG1545044.1"/>
    <property type="molecule type" value="Genomic_DNA"/>
</dbReference>
<evidence type="ECO:0000313" key="2">
    <source>
        <dbReference type="Proteomes" id="UP000740926"/>
    </source>
</evidence>
<evidence type="ECO:0000313" key="1">
    <source>
        <dbReference type="EMBL" id="KAG1545044.1"/>
    </source>
</evidence>
<dbReference type="Proteomes" id="UP000740926">
    <property type="component" value="Unassembled WGS sequence"/>
</dbReference>
<proteinExistence type="predicted"/>
<gene>
    <name evidence="1" type="ORF">G6F50_013795</name>
</gene>
<reference evidence="1 2" key="1">
    <citation type="journal article" date="2020" name="Microb. Genom.">
        <title>Genetic diversity of clinical and environmental Mucorales isolates obtained from an investigation of mucormycosis cases among solid organ transplant recipients.</title>
        <authorList>
            <person name="Nguyen M.H."/>
            <person name="Kaul D."/>
            <person name="Muto C."/>
            <person name="Cheng S.J."/>
            <person name="Richter R.A."/>
            <person name="Bruno V.M."/>
            <person name="Liu G."/>
            <person name="Beyhan S."/>
            <person name="Sundermann A.J."/>
            <person name="Mounaud S."/>
            <person name="Pasculle A.W."/>
            <person name="Nierman W.C."/>
            <person name="Driscoll E."/>
            <person name="Cumbie R."/>
            <person name="Clancy C.J."/>
            <person name="Dupont C.L."/>
        </authorList>
    </citation>
    <scope>NUCLEOTIDE SEQUENCE [LARGE SCALE GENOMIC DNA]</scope>
    <source>
        <strain evidence="1 2">GL24</strain>
    </source>
</reference>
<protein>
    <submittedName>
        <fullName evidence="1">Uncharacterized protein</fullName>
    </submittedName>
</protein>
<comment type="caution">
    <text evidence="1">The sequence shown here is derived from an EMBL/GenBank/DDBJ whole genome shotgun (WGS) entry which is preliminary data.</text>
</comment>
<name>A0A9P7CBM1_9FUNG</name>
<organism evidence="1 2">
    <name type="scientific">Rhizopus delemar</name>
    <dbReference type="NCBI Taxonomy" id="936053"/>
    <lineage>
        <taxon>Eukaryota</taxon>
        <taxon>Fungi</taxon>
        <taxon>Fungi incertae sedis</taxon>
        <taxon>Mucoromycota</taxon>
        <taxon>Mucoromycotina</taxon>
        <taxon>Mucoromycetes</taxon>
        <taxon>Mucorales</taxon>
        <taxon>Mucorineae</taxon>
        <taxon>Rhizopodaceae</taxon>
        <taxon>Rhizopus</taxon>
    </lineage>
</organism>
<dbReference type="AlphaFoldDB" id="A0A9P7CBM1"/>
<sequence>MVFPDAGRALHPGSRSAACNGGRLMFEITKEQEALLRLPDPSTFFPLLCREIREEYPRQVGHLSDAALMDDVVKSHDHAAYVRRITHLPVLVRWVKADVAWARGLRAGPAADMWMRSAKNPNLAAADLLSNLAGH</sequence>
<accession>A0A9P7CBM1</accession>